<dbReference type="STRING" id="1016849.A0A0D1VMT4"/>
<dbReference type="GO" id="GO:0050163">
    <property type="term" value="F:oxaloacetate tautomerase activity"/>
    <property type="evidence" value="ECO:0007669"/>
    <property type="project" value="UniProtKB-ARBA"/>
</dbReference>
<gene>
    <name evidence="4" type="ORF">PV11_09112</name>
</gene>
<dbReference type="Pfam" id="PF01557">
    <property type="entry name" value="FAA_hydrolase"/>
    <property type="match status" value="1"/>
</dbReference>
<dbReference type="GO" id="GO:0006107">
    <property type="term" value="P:oxaloacetate metabolic process"/>
    <property type="evidence" value="ECO:0007669"/>
    <property type="project" value="UniProtKB-ARBA"/>
</dbReference>
<comment type="similarity">
    <text evidence="1">Belongs to the FAH family.</text>
</comment>
<reference evidence="4 5" key="1">
    <citation type="submission" date="2015-01" db="EMBL/GenBank/DDBJ databases">
        <title>The Genome Sequence of Exophiala sideris CBS121828.</title>
        <authorList>
            <consortium name="The Broad Institute Genomics Platform"/>
            <person name="Cuomo C."/>
            <person name="de Hoog S."/>
            <person name="Gorbushina A."/>
            <person name="Stielow B."/>
            <person name="Teixiera M."/>
            <person name="Abouelleil A."/>
            <person name="Chapman S.B."/>
            <person name="Priest M."/>
            <person name="Young S.K."/>
            <person name="Wortman J."/>
            <person name="Nusbaum C."/>
            <person name="Birren B."/>
        </authorList>
    </citation>
    <scope>NUCLEOTIDE SEQUENCE [LARGE SCALE GENOMIC DNA]</scope>
    <source>
        <strain evidence="4 5">CBS 121828</strain>
    </source>
</reference>
<dbReference type="FunFam" id="3.90.850.10:FF:000002">
    <property type="entry name" value="2-hydroxyhepta-2,4-diene-1,7-dioate isomerase"/>
    <property type="match status" value="1"/>
</dbReference>
<dbReference type="Proteomes" id="UP000053599">
    <property type="component" value="Unassembled WGS sequence"/>
</dbReference>
<evidence type="ECO:0000256" key="1">
    <source>
        <dbReference type="ARBA" id="ARBA00010211"/>
    </source>
</evidence>
<keyword evidence="2" id="KW-0479">Metal-binding</keyword>
<name>A0A0D1VMT4_9EURO</name>
<evidence type="ECO:0000256" key="2">
    <source>
        <dbReference type="ARBA" id="ARBA00022723"/>
    </source>
</evidence>
<organism evidence="4 5">
    <name type="scientific">Exophiala sideris</name>
    <dbReference type="NCBI Taxonomy" id="1016849"/>
    <lineage>
        <taxon>Eukaryota</taxon>
        <taxon>Fungi</taxon>
        <taxon>Dikarya</taxon>
        <taxon>Ascomycota</taxon>
        <taxon>Pezizomycotina</taxon>
        <taxon>Eurotiomycetes</taxon>
        <taxon>Chaetothyriomycetidae</taxon>
        <taxon>Chaetothyriales</taxon>
        <taxon>Herpotrichiellaceae</taxon>
        <taxon>Exophiala</taxon>
    </lineage>
</organism>
<evidence type="ECO:0000313" key="4">
    <source>
        <dbReference type="EMBL" id="KIV77305.1"/>
    </source>
</evidence>
<dbReference type="OrthoDB" id="411064at2759"/>
<dbReference type="InterPro" id="IPR036663">
    <property type="entry name" value="Fumarylacetoacetase_C_sf"/>
</dbReference>
<proteinExistence type="inferred from homology"/>
<dbReference type="PANTHER" id="PTHR11820">
    <property type="entry name" value="ACYLPYRUVASE"/>
    <property type="match status" value="1"/>
</dbReference>
<protein>
    <recommendedName>
        <fullName evidence="3">Fumarylacetoacetase-like C-terminal domain-containing protein</fullName>
    </recommendedName>
</protein>
<dbReference type="SUPFAM" id="SSF56529">
    <property type="entry name" value="FAH"/>
    <property type="match status" value="1"/>
</dbReference>
<dbReference type="EMBL" id="KN846954">
    <property type="protein sequence ID" value="KIV77305.1"/>
    <property type="molecule type" value="Genomic_DNA"/>
</dbReference>
<dbReference type="GO" id="GO:0046872">
    <property type="term" value="F:metal ion binding"/>
    <property type="evidence" value="ECO:0007669"/>
    <property type="project" value="UniProtKB-KW"/>
</dbReference>
<evidence type="ECO:0000313" key="5">
    <source>
        <dbReference type="Proteomes" id="UP000053599"/>
    </source>
</evidence>
<dbReference type="HOGENOM" id="CLU_028458_2_1_1"/>
<dbReference type="InterPro" id="IPR011234">
    <property type="entry name" value="Fumarylacetoacetase-like_C"/>
</dbReference>
<sequence length="297" mass="32218">MSWLRLIRFTDDAGRTTFGDPCIDHGEDLVPLYKQQDLFAIKFLGDSAFALTKTNERVRVKRLLAVLTQDDVAVFKCIGLNYRKHIAETGRKPPPFPSLFMKPAPAIAAFDGDIHVAPVAQGKNLDYEGELAVVIGTTGKNISKEEALSYVAGYASSNDVSARTWQRDPAYAGSVPQWSYAKSFDTFAPIGPMLVSRAVAGAGDHLRLQTLVNGEIRQDSNTGDLLFGVAELVSFLSQGSTLQQGTVIMTGTPDGVVLGMPDPKPWLQDGDVVEVRIEQLGSCINKVVFDQTTALPT</sequence>
<evidence type="ECO:0000259" key="3">
    <source>
        <dbReference type="Pfam" id="PF01557"/>
    </source>
</evidence>
<dbReference type="PANTHER" id="PTHR11820:SF100">
    <property type="entry name" value="FUMARYLACETOACETATE HYDROLASE FAMILY PROTEIN (AFU_ORTHOLOGUE AFUA_4G01490)"/>
    <property type="match status" value="1"/>
</dbReference>
<dbReference type="AlphaFoldDB" id="A0A0D1VMT4"/>
<dbReference type="Gene3D" id="3.90.850.10">
    <property type="entry name" value="Fumarylacetoacetase-like, C-terminal domain"/>
    <property type="match status" value="1"/>
</dbReference>
<accession>A0A0D1VMT4</accession>
<feature type="domain" description="Fumarylacetoacetase-like C-terminal" evidence="3">
    <location>
        <begin position="77"/>
        <end position="288"/>
    </location>
</feature>